<name>A0AA39JHB0_ARMTA</name>
<dbReference type="GeneID" id="85353727"/>
<dbReference type="SUPFAM" id="SSF53474">
    <property type="entry name" value="alpha/beta-Hydrolases"/>
    <property type="match status" value="1"/>
</dbReference>
<evidence type="ECO:0000313" key="3">
    <source>
        <dbReference type="Proteomes" id="UP001175211"/>
    </source>
</evidence>
<dbReference type="EMBL" id="JAUEPS010000062">
    <property type="protein sequence ID" value="KAK0442761.1"/>
    <property type="molecule type" value="Genomic_DNA"/>
</dbReference>
<keyword evidence="1" id="KW-1133">Transmembrane helix</keyword>
<keyword evidence="1" id="KW-0472">Membrane</keyword>
<proteinExistence type="predicted"/>
<gene>
    <name evidence="2" type="ORF">EV420DRAFT_1485182</name>
</gene>
<keyword evidence="1" id="KW-0812">Transmembrane</keyword>
<evidence type="ECO:0000313" key="2">
    <source>
        <dbReference type="EMBL" id="KAK0442761.1"/>
    </source>
</evidence>
<dbReference type="AlphaFoldDB" id="A0AA39JHB0"/>
<accession>A0AA39JHB0</accession>
<dbReference type="RefSeq" id="XP_060324448.1">
    <property type="nucleotide sequence ID" value="XM_060470179.1"/>
</dbReference>
<organism evidence="2 3">
    <name type="scientific">Armillaria tabescens</name>
    <name type="common">Ringless honey mushroom</name>
    <name type="synonym">Agaricus tabescens</name>
    <dbReference type="NCBI Taxonomy" id="1929756"/>
    <lineage>
        <taxon>Eukaryota</taxon>
        <taxon>Fungi</taxon>
        <taxon>Dikarya</taxon>
        <taxon>Basidiomycota</taxon>
        <taxon>Agaricomycotina</taxon>
        <taxon>Agaricomycetes</taxon>
        <taxon>Agaricomycetidae</taxon>
        <taxon>Agaricales</taxon>
        <taxon>Marasmiineae</taxon>
        <taxon>Physalacriaceae</taxon>
        <taxon>Desarmillaria</taxon>
    </lineage>
</organism>
<dbReference type="Proteomes" id="UP001175211">
    <property type="component" value="Unassembled WGS sequence"/>
</dbReference>
<reference evidence="2" key="1">
    <citation type="submission" date="2023-06" db="EMBL/GenBank/DDBJ databases">
        <authorList>
            <consortium name="Lawrence Berkeley National Laboratory"/>
            <person name="Ahrendt S."/>
            <person name="Sahu N."/>
            <person name="Indic B."/>
            <person name="Wong-Bajracharya J."/>
            <person name="Merenyi Z."/>
            <person name="Ke H.-M."/>
            <person name="Monk M."/>
            <person name="Kocsube S."/>
            <person name="Drula E."/>
            <person name="Lipzen A."/>
            <person name="Balint B."/>
            <person name="Henrissat B."/>
            <person name="Andreopoulos B."/>
            <person name="Martin F.M."/>
            <person name="Harder C.B."/>
            <person name="Rigling D."/>
            <person name="Ford K.L."/>
            <person name="Foster G.D."/>
            <person name="Pangilinan J."/>
            <person name="Papanicolaou A."/>
            <person name="Barry K."/>
            <person name="LaButti K."/>
            <person name="Viragh M."/>
            <person name="Koriabine M."/>
            <person name="Yan M."/>
            <person name="Riley R."/>
            <person name="Champramary S."/>
            <person name="Plett K.L."/>
            <person name="Tsai I.J."/>
            <person name="Slot J."/>
            <person name="Sipos G."/>
            <person name="Plett J."/>
            <person name="Nagy L.G."/>
            <person name="Grigoriev I.V."/>
        </authorList>
    </citation>
    <scope>NUCLEOTIDE SEQUENCE</scope>
    <source>
        <strain evidence="2">CCBAS 213</strain>
    </source>
</reference>
<sequence>MLDVYCLPTPRADTPILVFSYGGGFYMGVCTLLALVTIIYHNLGSFFATHGSMTIVPDHRLVDSGEIEGTIGVVGISESTGLRGSCWASVRNVLYDEFVAWGHNHVSLMFALGTGQGEGWAEDIVKWIHTCAYRSPSPLATFLILAVFPHLSSYYTRFEDAEAKQNKTLLGIGKRDILRHGEILQGDEVTPVWCLRLGREEDVIRRECNVHSALRAP</sequence>
<feature type="transmembrane region" description="Helical" evidence="1">
    <location>
        <begin position="25"/>
        <end position="43"/>
    </location>
</feature>
<dbReference type="InterPro" id="IPR029058">
    <property type="entry name" value="AB_hydrolase_fold"/>
</dbReference>
<evidence type="ECO:0000256" key="1">
    <source>
        <dbReference type="SAM" id="Phobius"/>
    </source>
</evidence>
<comment type="caution">
    <text evidence="2">The sequence shown here is derived from an EMBL/GenBank/DDBJ whole genome shotgun (WGS) entry which is preliminary data.</text>
</comment>
<keyword evidence="3" id="KW-1185">Reference proteome</keyword>
<protein>
    <submittedName>
        <fullName evidence="2">Uncharacterized protein</fullName>
    </submittedName>
</protein>